<evidence type="ECO:0000256" key="4">
    <source>
        <dbReference type="ARBA" id="ARBA00022692"/>
    </source>
</evidence>
<dbReference type="InterPro" id="IPR000515">
    <property type="entry name" value="MetI-like"/>
</dbReference>
<keyword evidence="2 7" id="KW-0813">Transport</keyword>
<protein>
    <submittedName>
        <fullName evidence="9">Carbohydrate ABC transporter permease</fullName>
    </submittedName>
</protein>
<dbReference type="Gene3D" id="1.10.3720.10">
    <property type="entry name" value="MetI-like"/>
    <property type="match status" value="1"/>
</dbReference>
<dbReference type="AlphaFoldDB" id="A0A7T7XMD9"/>
<dbReference type="Pfam" id="PF00528">
    <property type="entry name" value="BPD_transp_1"/>
    <property type="match status" value="1"/>
</dbReference>
<evidence type="ECO:0000256" key="1">
    <source>
        <dbReference type="ARBA" id="ARBA00004651"/>
    </source>
</evidence>
<organism evidence="9 10">
    <name type="scientific">Breznakiella homolactica</name>
    <dbReference type="NCBI Taxonomy" id="2798577"/>
    <lineage>
        <taxon>Bacteria</taxon>
        <taxon>Pseudomonadati</taxon>
        <taxon>Spirochaetota</taxon>
        <taxon>Spirochaetia</taxon>
        <taxon>Spirochaetales</taxon>
        <taxon>Breznakiellaceae</taxon>
        <taxon>Breznakiella</taxon>
    </lineage>
</organism>
<dbReference type="InterPro" id="IPR050901">
    <property type="entry name" value="BP-dep_ABC_trans_perm"/>
</dbReference>
<feature type="transmembrane region" description="Helical" evidence="7">
    <location>
        <begin position="135"/>
        <end position="155"/>
    </location>
</feature>
<keyword evidence="6 7" id="KW-0472">Membrane</keyword>
<gene>
    <name evidence="9" type="ORF">JFL75_18450</name>
</gene>
<dbReference type="GO" id="GO:0005886">
    <property type="term" value="C:plasma membrane"/>
    <property type="evidence" value="ECO:0007669"/>
    <property type="project" value="UniProtKB-SubCell"/>
</dbReference>
<keyword evidence="3" id="KW-1003">Cell membrane</keyword>
<evidence type="ECO:0000256" key="2">
    <source>
        <dbReference type="ARBA" id="ARBA00022448"/>
    </source>
</evidence>
<feature type="transmembrane region" description="Helical" evidence="7">
    <location>
        <begin position="64"/>
        <end position="88"/>
    </location>
</feature>
<dbReference type="PANTHER" id="PTHR32243:SF18">
    <property type="entry name" value="INNER MEMBRANE ABC TRANSPORTER PERMEASE PROTEIN YCJP"/>
    <property type="match status" value="1"/>
</dbReference>
<evidence type="ECO:0000256" key="7">
    <source>
        <dbReference type="RuleBase" id="RU363032"/>
    </source>
</evidence>
<evidence type="ECO:0000313" key="9">
    <source>
        <dbReference type="EMBL" id="QQO08887.1"/>
    </source>
</evidence>
<feature type="transmembrane region" description="Helical" evidence="7">
    <location>
        <begin position="100"/>
        <end position="123"/>
    </location>
</feature>
<dbReference type="InterPro" id="IPR035906">
    <property type="entry name" value="MetI-like_sf"/>
</dbReference>
<comment type="similarity">
    <text evidence="7">Belongs to the binding-protein-dependent transport system permease family.</text>
</comment>
<dbReference type="PROSITE" id="PS50928">
    <property type="entry name" value="ABC_TM1"/>
    <property type="match status" value="1"/>
</dbReference>
<comment type="subcellular location">
    <subcellularLocation>
        <location evidence="1 7">Cell membrane</location>
        <topology evidence="1 7">Multi-pass membrane protein</topology>
    </subcellularLocation>
</comment>
<evidence type="ECO:0000256" key="3">
    <source>
        <dbReference type="ARBA" id="ARBA00022475"/>
    </source>
</evidence>
<sequence length="270" mass="30426">MRWKRFLIAFILMLIIIFPLVNVLLTSFKPSNEIFQVKYQFIPSKFTFQWYQEVFVRTPITKNIFNSFIVAIGTMFVNLIVVTTAAFGLSRYTFPFKNTLSKMVIFTYMFPSILLVLPLYLIIGKMGLINKYPGLGIAHLTFTIPYGIWLLKGYMDTIPKSIDECATIDGAGPVRIFLQIIAPLAGPGIASVMTYTLISSWNEYLYASVIMSGQLKTLPVKISEFIMETSEIRWGTVMAAACIALLPVTIIFQFLQKDFIKGLTAGSVKG</sequence>
<feature type="transmembrane region" description="Helical" evidence="7">
    <location>
        <begin position="234"/>
        <end position="255"/>
    </location>
</feature>
<dbReference type="SUPFAM" id="SSF161098">
    <property type="entry name" value="MetI-like"/>
    <property type="match status" value="1"/>
</dbReference>
<dbReference type="RefSeq" id="WP_215626193.1">
    <property type="nucleotide sequence ID" value="NZ_CP067089.2"/>
</dbReference>
<evidence type="ECO:0000256" key="5">
    <source>
        <dbReference type="ARBA" id="ARBA00022989"/>
    </source>
</evidence>
<evidence type="ECO:0000313" key="10">
    <source>
        <dbReference type="Proteomes" id="UP000595917"/>
    </source>
</evidence>
<accession>A0A7T7XMD9</accession>
<keyword evidence="5 7" id="KW-1133">Transmembrane helix</keyword>
<dbReference type="GO" id="GO:0055085">
    <property type="term" value="P:transmembrane transport"/>
    <property type="evidence" value="ECO:0007669"/>
    <property type="project" value="InterPro"/>
</dbReference>
<dbReference type="Proteomes" id="UP000595917">
    <property type="component" value="Chromosome"/>
</dbReference>
<proteinExistence type="inferred from homology"/>
<feature type="domain" description="ABC transmembrane type-1" evidence="8">
    <location>
        <begin position="64"/>
        <end position="255"/>
    </location>
</feature>
<reference evidence="9" key="1">
    <citation type="submission" date="2021-01" db="EMBL/GenBank/DDBJ databases">
        <title>Description of Breznakiella homolactica.</title>
        <authorList>
            <person name="Song Y."/>
            <person name="Brune A."/>
        </authorList>
    </citation>
    <scope>NUCLEOTIDE SEQUENCE</scope>
    <source>
        <strain evidence="9">RmG30</strain>
    </source>
</reference>
<name>A0A7T7XMD9_9SPIR</name>
<keyword evidence="4 7" id="KW-0812">Transmembrane</keyword>
<feature type="transmembrane region" description="Helical" evidence="7">
    <location>
        <begin position="7"/>
        <end position="28"/>
    </location>
</feature>
<dbReference type="PANTHER" id="PTHR32243">
    <property type="entry name" value="MALTOSE TRANSPORT SYSTEM PERMEASE-RELATED"/>
    <property type="match status" value="1"/>
</dbReference>
<dbReference type="CDD" id="cd06261">
    <property type="entry name" value="TM_PBP2"/>
    <property type="match status" value="1"/>
</dbReference>
<keyword evidence="10" id="KW-1185">Reference proteome</keyword>
<dbReference type="EMBL" id="CP067089">
    <property type="protein sequence ID" value="QQO08887.1"/>
    <property type="molecule type" value="Genomic_DNA"/>
</dbReference>
<feature type="transmembrane region" description="Helical" evidence="7">
    <location>
        <begin position="176"/>
        <end position="198"/>
    </location>
</feature>
<evidence type="ECO:0000259" key="8">
    <source>
        <dbReference type="PROSITE" id="PS50928"/>
    </source>
</evidence>
<evidence type="ECO:0000256" key="6">
    <source>
        <dbReference type="ARBA" id="ARBA00023136"/>
    </source>
</evidence>
<dbReference type="KEGG" id="bhc:JFL75_18450"/>